<gene>
    <name evidence="3" type="ORF">KII88_08260</name>
</gene>
<dbReference type="Proteomes" id="UP000727071">
    <property type="component" value="Unassembled WGS sequence"/>
</dbReference>
<evidence type="ECO:0000313" key="4">
    <source>
        <dbReference type="Proteomes" id="UP000727071"/>
    </source>
</evidence>
<protein>
    <submittedName>
        <fullName evidence="3">Uncharacterized protein</fullName>
    </submittedName>
</protein>
<organism evidence="3 4">
    <name type="scientific">Leuconostoc gelidum subsp. gelidum</name>
    <dbReference type="NCBI Taxonomy" id="1607839"/>
    <lineage>
        <taxon>Bacteria</taxon>
        <taxon>Bacillati</taxon>
        <taxon>Bacillota</taxon>
        <taxon>Bacilli</taxon>
        <taxon>Lactobacillales</taxon>
        <taxon>Lactobacillaceae</taxon>
        <taxon>Leuconostoc</taxon>
        <taxon>Leuconostoc gelidum group</taxon>
    </lineage>
</organism>
<comment type="caution">
    <text evidence="3">The sequence shown here is derived from an EMBL/GenBank/DDBJ whole genome shotgun (WGS) entry which is preliminary data.</text>
</comment>
<keyword evidence="2" id="KW-0812">Transmembrane</keyword>
<feature type="coiled-coil region" evidence="1">
    <location>
        <begin position="241"/>
        <end position="275"/>
    </location>
</feature>
<keyword evidence="2" id="KW-0472">Membrane</keyword>
<sequence>MDWKEYAKNIFGKIKNFWFNLSVKKKFLTIAIVAAAITMIFAGSIVKTHFDNKNLSPQMLQFKKDGTMFIELPEKINENNNHTVYIKGQTAPKSHVQIGYGIFGDTTTSDNNGKFTLSYDDNIQQDTNIKITAKLNGKQKSRIITVVPSPKRQQEIKNKSKQINQYKKEAHDVESLVLKNKSFSDAKAMVLGISSSIDVKSKSNNKEITNVTDSDKVTDIKVNQTDTGVSVLLYLEPSDSAKKALADKKAEEQKSKDIENAKSNYKKNIEAYEVKFHDYAIEYLIDKNTSTIYETTTDDSSVSQSKFTGDMDTRINFDLDGLQMIAYHHYAGNNAVAYFNDTSQNSNKAYKMDPEATKNNYFKSINLPF</sequence>
<keyword evidence="2" id="KW-1133">Transmembrane helix</keyword>
<reference evidence="3" key="1">
    <citation type="submission" date="2021-05" db="EMBL/GenBank/DDBJ databases">
        <title>Pangenome of Leuconostoc gelidum warrants species status for Leuconostoc gelidum subsp. gasicomitatum.</title>
        <authorList>
            <person name="Johansson P."/>
            <person name="Sade E."/>
            <person name="Hultman J."/>
            <person name="Auvinen P."/>
            <person name="Bjorkroth J."/>
        </authorList>
    </citation>
    <scope>NUCLEOTIDE SEQUENCE</scope>
    <source>
        <strain evidence="3">C220d</strain>
    </source>
</reference>
<evidence type="ECO:0000256" key="1">
    <source>
        <dbReference type="SAM" id="Coils"/>
    </source>
</evidence>
<proteinExistence type="predicted"/>
<dbReference type="EMBL" id="JAHBFV010000024">
    <property type="protein sequence ID" value="MBZ6016513.1"/>
    <property type="molecule type" value="Genomic_DNA"/>
</dbReference>
<accession>A0AB35G188</accession>
<evidence type="ECO:0000313" key="3">
    <source>
        <dbReference type="EMBL" id="MBZ6016513.1"/>
    </source>
</evidence>
<dbReference type="RefSeq" id="WP_224133778.1">
    <property type="nucleotide sequence ID" value="NZ_JAHBFS010000003.1"/>
</dbReference>
<name>A0AB35G188_LEUGE</name>
<keyword evidence="1" id="KW-0175">Coiled coil</keyword>
<dbReference type="AlphaFoldDB" id="A0AB35G188"/>
<feature type="transmembrane region" description="Helical" evidence="2">
    <location>
        <begin position="27"/>
        <end position="46"/>
    </location>
</feature>
<evidence type="ECO:0000256" key="2">
    <source>
        <dbReference type="SAM" id="Phobius"/>
    </source>
</evidence>